<dbReference type="PANTHER" id="PTHR32071:SF120">
    <property type="entry name" value="TRANSCRIPTIONAL REGULATOR-RELATED"/>
    <property type="match status" value="1"/>
</dbReference>
<keyword evidence="5" id="KW-0804">Transcription</keyword>
<evidence type="ECO:0000256" key="1">
    <source>
        <dbReference type="ARBA" id="ARBA00022741"/>
    </source>
</evidence>
<dbReference type="SUPFAM" id="SSF46689">
    <property type="entry name" value="Homeodomain-like"/>
    <property type="match status" value="1"/>
</dbReference>
<keyword evidence="3" id="KW-0805">Transcription regulation</keyword>
<dbReference type="InterPro" id="IPR025944">
    <property type="entry name" value="Sigma_54_int_dom_CS"/>
</dbReference>
<dbReference type="PROSITE" id="PS00676">
    <property type="entry name" value="SIGMA54_INTERACT_2"/>
    <property type="match status" value="1"/>
</dbReference>
<dbReference type="PROSITE" id="PS00688">
    <property type="entry name" value="SIGMA54_INTERACT_3"/>
    <property type="match status" value="1"/>
</dbReference>
<dbReference type="Gene3D" id="1.10.8.60">
    <property type="match status" value="1"/>
</dbReference>
<dbReference type="PANTHER" id="PTHR32071">
    <property type="entry name" value="TRANSCRIPTIONAL REGULATORY PROTEIN"/>
    <property type="match status" value="1"/>
</dbReference>
<dbReference type="InterPro" id="IPR025943">
    <property type="entry name" value="Sigma_54_int_dom_ATP-bd_2"/>
</dbReference>
<evidence type="ECO:0000259" key="6">
    <source>
        <dbReference type="PROSITE" id="PS50045"/>
    </source>
</evidence>
<keyword evidence="4" id="KW-0238">DNA-binding</keyword>
<evidence type="ECO:0000313" key="8">
    <source>
        <dbReference type="Proteomes" id="UP000887222"/>
    </source>
</evidence>
<dbReference type="InterPro" id="IPR058031">
    <property type="entry name" value="AAA_lid_NorR"/>
</dbReference>
<dbReference type="InterPro" id="IPR002078">
    <property type="entry name" value="Sigma_54_int"/>
</dbReference>
<dbReference type="SUPFAM" id="SSF52540">
    <property type="entry name" value="P-loop containing nucleoside triphosphate hydrolases"/>
    <property type="match status" value="1"/>
</dbReference>
<evidence type="ECO:0000256" key="3">
    <source>
        <dbReference type="ARBA" id="ARBA00023015"/>
    </source>
</evidence>
<dbReference type="Gene3D" id="3.40.50.300">
    <property type="entry name" value="P-loop containing nucleotide triphosphate hydrolases"/>
    <property type="match status" value="1"/>
</dbReference>
<dbReference type="InterPro" id="IPR027417">
    <property type="entry name" value="P-loop_NTPase"/>
</dbReference>
<proteinExistence type="predicted"/>
<keyword evidence="1" id="KW-0547">Nucleotide-binding</keyword>
<name>A0ABQ4Q4S7_9BURK</name>
<dbReference type="Pfam" id="PF02954">
    <property type="entry name" value="HTH_8"/>
    <property type="match status" value="1"/>
</dbReference>
<dbReference type="InterPro" id="IPR002197">
    <property type="entry name" value="HTH_Fis"/>
</dbReference>
<feature type="domain" description="Sigma-54 factor interaction" evidence="6">
    <location>
        <begin position="158"/>
        <end position="387"/>
    </location>
</feature>
<reference evidence="7 8" key="1">
    <citation type="journal article" date="2022" name="Int. J. Syst. Evol. Microbiol.">
        <title>Noviherbaspirillum aridicola sp. nov., isolated from an arid soil in Pakistan.</title>
        <authorList>
            <person name="Khan I.U."/>
            <person name="Saqib M."/>
            <person name="Amin A."/>
            <person name="Hussain F."/>
            <person name="Li L."/>
            <person name="Liu Y.H."/>
            <person name="Fang B.Z."/>
            <person name="Ahmed I."/>
            <person name="Li W.J."/>
        </authorList>
    </citation>
    <scope>NUCLEOTIDE SEQUENCE [LARGE SCALE GENOMIC DNA]</scope>
    <source>
        <strain evidence="7 8">NCCP-691</strain>
    </source>
</reference>
<evidence type="ECO:0000256" key="5">
    <source>
        <dbReference type="ARBA" id="ARBA00023163"/>
    </source>
</evidence>
<comment type="caution">
    <text evidence="7">The sequence shown here is derived from an EMBL/GenBank/DDBJ whole genome shotgun (WGS) entry which is preliminary data.</text>
</comment>
<dbReference type="PRINTS" id="PR01590">
    <property type="entry name" value="HTHFIS"/>
</dbReference>
<evidence type="ECO:0000256" key="2">
    <source>
        <dbReference type="ARBA" id="ARBA00022840"/>
    </source>
</evidence>
<keyword evidence="8" id="KW-1185">Reference proteome</keyword>
<protein>
    <submittedName>
        <fullName evidence="7">Sigma-54-dependent Fis family transcriptional regulator</fullName>
    </submittedName>
</protein>
<evidence type="ECO:0000313" key="7">
    <source>
        <dbReference type="EMBL" id="GIZ52201.1"/>
    </source>
</evidence>
<dbReference type="InterPro" id="IPR003593">
    <property type="entry name" value="AAA+_ATPase"/>
</dbReference>
<dbReference type="Proteomes" id="UP000887222">
    <property type="component" value="Unassembled WGS sequence"/>
</dbReference>
<sequence>MLYVSDSAPTTQPVLVLRRATQSSQPCQYVETLKEHGLNLIECFTEEAALEATRSGCRVGLLIVTQESDLAFLDDCEKFVSNNHVSWVGLVAQDLVALPRMREFIGEHLFNFITIPADLDHIVLTLRHAWGMSFMRDVRQNPQLSQPASTEAAADFVMVGKTPQMQQLFGQLAKVARTDASVLITGPSGTGKELAALSIHRQSARRNAPFVAVNCGAIAPQLFQSELFGYEKGAFTGAVQRKIGRIEAAQGGTLFLDEIGDMPFDMQVNLLRFLQEKTIERVGGTDTIEIDVRVIAATHIDLADAVRHGRFREDLYYRINVVCINMPPLADRGQDIEDIAKYYFSKFASAHNRSLRGFSKAAMNAMLSHPWPGNVRELVNRVQRATVMAEGRFIQPEDLGLDRNADHSQLMSLEDARAAAERTMIRRALSQSRNQISRAASLLGVSRVTLYRLIEKYNIRPDMMAAGRPPFANTTAPHDLEVHK</sequence>
<evidence type="ECO:0000256" key="4">
    <source>
        <dbReference type="ARBA" id="ARBA00023125"/>
    </source>
</evidence>
<dbReference type="PROSITE" id="PS50045">
    <property type="entry name" value="SIGMA54_INTERACT_4"/>
    <property type="match status" value="1"/>
</dbReference>
<accession>A0ABQ4Q4S7</accession>
<dbReference type="Pfam" id="PF25601">
    <property type="entry name" value="AAA_lid_14"/>
    <property type="match status" value="1"/>
</dbReference>
<dbReference type="Gene3D" id="1.10.10.60">
    <property type="entry name" value="Homeodomain-like"/>
    <property type="match status" value="1"/>
</dbReference>
<dbReference type="EMBL" id="BPMK01000009">
    <property type="protein sequence ID" value="GIZ52201.1"/>
    <property type="molecule type" value="Genomic_DNA"/>
</dbReference>
<dbReference type="SMART" id="SM00382">
    <property type="entry name" value="AAA"/>
    <property type="match status" value="1"/>
</dbReference>
<dbReference type="CDD" id="cd00009">
    <property type="entry name" value="AAA"/>
    <property type="match status" value="1"/>
</dbReference>
<gene>
    <name evidence="7" type="ORF">NCCP691_22150</name>
</gene>
<organism evidence="7 8">
    <name type="scientific">Noviherbaspirillum aridicola</name>
    <dbReference type="NCBI Taxonomy" id="2849687"/>
    <lineage>
        <taxon>Bacteria</taxon>
        <taxon>Pseudomonadati</taxon>
        <taxon>Pseudomonadota</taxon>
        <taxon>Betaproteobacteria</taxon>
        <taxon>Burkholderiales</taxon>
        <taxon>Oxalobacteraceae</taxon>
        <taxon>Noviherbaspirillum</taxon>
    </lineage>
</organism>
<keyword evidence="2" id="KW-0067">ATP-binding</keyword>
<dbReference type="Pfam" id="PF00158">
    <property type="entry name" value="Sigma54_activat"/>
    <property type="match status" value="1"/>
</dbReference>
<dbReference type="InterPro" id="IPR009057">
    <property type="entry name" value="Homeodomain-like_sf"/>
</dbReference>